<dbReference type="Proteomes" id="UP001183648">
    <property type="component" value="Unassembled WGS sequence"/>
</dbReference>
<dbReference type="PRINTS" id="PR00080">
    <property type="entry name" value="SDRFAMILY"/>
</dbReference>
<keyword evidence="6" id="KW-1185">Reference proteome</keyword>
<evidence type="ECO:0000256" key="1">
    <source>
        <dbReference type="ARBA" id="ARBA00006484"/>
    </source>
</evidence>
<dbReference type="PRINTS" id="PR00081">
    <property type="entry name" value="GDHRDH"/>
</dbReference>
<keyword evidence="2" id="KW-0521">NADP</keyword>
<dbReference type="InterPro" id="IPR002347">
    <property type="entry name" value="SDR_fam"/>
</dbReference>
<dbReference type="Pfam" id="PF00106">
    <property type="entry name" value="adh_short"/>
    <property type="match status" value="1"/>
</dbReference>
<protein>
    <submittedName>
        <fullName evidence="5">NAD(P)-dependent dehydrogenase (Short-subunit alcohol dehydrogenase family)</fullName>
    </submittedName>
</protein>
<name>A0ABU2BVR6_9ACTN</name>
<comment type="caution">
    <text evidence="5">The sequence shown here is derived from an EMBL/GenBank/DDBJ whole genome shotgun (WGS) entry which is preliminary data.</text>
</comment>
<comment type="similarity">
    <text evidence="1 4">Belongs to the short-chain dehydrogenases/reductases (SDR) family.</text>
</comment>
<dbReference type="PROSITE" id="PS00061">
    <property type="entry name" value="ADH_SHORT"/>
    <property type="match status" value="1"/>
</dbReference>
<dbReference type="PANTHER" id="PTHR43391">
    <property type="entry name" value="RETINOL DEHYDROGENASE-RELATED"/>
    <property type="match status" value="1"/>
</dbReference>
<dbReference type="RefSeq" id="WP_310302060.1">
    <property type="nucleotide sequence ID" value="NZ_BAAAPS010000013.1"/>
</dbReference>
<dbReference type="SUPFAM" id="SSF51735">
    <property type="entry name" value="NAD(P)-binding Rossmann-fold domains"/>
    <property type="match status" value="1"/>
</dbReference>
<dbReference type="Gene3D" id="3.40.50.720">
    <property type="entry name" value="NAD(P)-binding Rossmann-like Domain"/>
    <property type="match status" value="1"/>
</dbReference>
<keyword evidence="3" id="KW-0560">Oxidoreductase</keyword>
<dbReference type="InterPro" id="IPR036291">
    <property type="entry name" value="NAD(P)-bd_dom_sf"/>
</dbReference>
<reference evidence="5 6" key="1">
    <citation type="submission" date="2023-07" db="EMBL/GenBank/DDBJ databases">
        <title>Sequencing the genomes of 1000 actinobacteria strains.</title>
        <authorList>
            <person name="Klenk H.-P."/>
        </authorList>
    </citation>
    <scope>NUCLEOTIDE SEQUENCE [LARGE SCALE GENOMIC DNA]</scope>
    <source>
        <strain evidence="5 6">DSM 19426</strain>
    </source>
</reference>
<dbReference type="PANTHER" id="PTHR43391:SF14">
    <property type="entry name" value="DEHYDROGENASE_REDUCTASE SDR FAMILY PROTEIN 7-LIKE"/>
    <property type="match status" value="1"/>
</dbReference>
<proteinExistence type="inferred from homology"/>
<evidence type="ECO:0000256" key="2">
    <source>
        <dbReference type="ARBA" id="ARBA00022857"/>
    </source>
</evidence>
<dbReference type="InterPro" id="IPR020904">
    <property type="entry name" value="Sc_DH/Rdtase_CS"/>
</dbReference>
<dbReference type="EMBL" id="JAVDYG010000001">
    <property type="protein sequence ID" value="MDR7362727.1"/>
    <property type="molecule type" value="Genomic_DNA"/>
</dbReference>
<evidence type="ECO:0000313" key="6">
    <source>
        <dbReference type="Proteomes" id="UP001183648"/>
    </source>
</evidence>
<dbReference type="CDD" id="cd05233">
    <property type="entry name" value="SDR_c"/>
    <property type="match status" value="1"/>
</dbReference>
<organism evidence="5 6">
    <name type="scientific">Nocardioides marmoribigeumensis</name>
    <dbReference type="NCBI Taxonomy" id="433649"/>
    <lineage>
        <taxon>Bacteria</taxon>
        <taxon>Bacillati</taxon>
        <taxon>Actinomycetota</taxon>
        <taxon>Actinomycetes</taxon>
        <taxon>Propionibacteriales</taxon>
        <taxon>Nocardioidaceae</taxon>
        <taxon>Nocardioides</taxon>
    </lineage>
</organism>
<gene>
    <name evidence="5" type="ORF">J2S63_002280</name>
</gene>
<sequence length="284" mass="29795">MTSDTTDPTPPADPVFGPGTRVLVTGAASGLGAAITAAARARGAQVLATDRDGDDLAEHEGEGIARLDITSDDDWAAAVAWVERRWGALDVLVNNAGVAGGGRLDQAGLDEWQWLFDVNVFGMVRGVRAFTPMLKQHGGHVVDVASLAALVHPAGMASYNAAKAAVLAFTETVGHELASYGVTAHAVCPSYFRTNLMDSLRGRDTAIAQVMSRLVTDSPVSAEDVAEAVLAGVEAGEELILPDPAARAAYRMKVDDRSAYDGVMRHQAARLEQLSTVTTSEEQA</sequence>
<accession>A0ABU2BVR6</accession>
<evidence type="ECO:0000256" key="4">
    <source>
        <dbReference type="RuleBase" id="RU000363"/>
    </source>
</evidence>
<evidence type="ECO:0000256" key="3">
    <source>
        <dbReference type="ARBA" id="ARBA00023002"/>
    </source>
</evidence>
<evidence type="ECO:0000313" key="5">
    <source>
        <dbReference type="EMBL" id="MDR7362727.1"/>
    </source>
</evidence>